<feature type="chain" id="PRO_5046182427" evidence="4">
    <location>
        <begin position="30"/>
        <end position="326"/>
    </location>
</feature>
<dbReference type="SUPFAM" id="SSF53822">
    <property type="entry name" value="Periplasmic binding protein-like I"/>
    <property type="match status" value="1"/>
</dbReference>
<feature type="signal peptide" evidence="4">
    <location>
        <begin position="1"/>
        <end position="29"/>
    </location>
</feature>
<protein>
    <submittedName>
        <fullName evidence="6">Ribose import binding protein RbsB</fullName>
    </submittedName>
</protein>
<dbReference type="InterPro" id="IPR025997">
    <property type="entry name" value="SBP_2_dom"/>
</dbReference>
<evidence type="ECO:0000313" key="7">
    <source>
        <dbReference type="Proteomes" id="UP001156882"/>
    </source>
</evidence>
<evidence type="ECO:0000256" key="2">
    <source>
        <dbReference type="ARBA" id="ARBA00007639"/>
    </source>
</evidence>
<comment type="subcellular location">
    <subcellularLocation>
        <location evidence="1">Cell envelope</location>
    </subcellularLocation>
</comment>
<accession>A0ABQ6CBP4</accession>
<dbReference type="Proteomes" id="UP001156882">
    <property type="component" value="Unassembled WGS sequence"/>
</dbReference>
<keyword evidence="7" id="KW-1185">Reference proteome</keyword>
<dbReference type="EMBL" id="BSPC01000004">
    <property type="protein sequence ID" value="GLS17078.1"/>
    <property type="molecule type" value="Genomic_DNA"/>
</dbReference>
<comment type="caution">
    <text evidence="6">The sequence shown here is derived from an EMBL/GenBank/DDBJ whole genome shotgun (WGS) entry which is preliminary data.</text>
</comment>
<dbReference type="RefSeq" id="WP_284309910.1">
    <property type="nucleotide sequence ID" value="NZ_BSPC01000004.1"/>
</dbReference>
<proteinExistence type="inferred from homology"/>
<dbReference type="PANTHER" id="PTHR46847">
    <property type="entry name" value="D-ALLOSE-BINDING PERIPLASMIC PROTEIN-RELATED"/>
    <property type="match status" value="1"/>
</dbReference>
<evidence type="ECO:0000256" key="4">
    <source>
        <dbReference type="SAM" id="SignalP"/>
    </source>
</evidence>
<evidence type="ECO:0000256" key="3">
    <source>
        <dbReference type="ARBA" id="ARBA00022729"/>
    </source>
</evidence>
<name>A0ABQ6CBP4_9HYPH</name>
<evidence type="ECO:0000313" key="6">
    <source>
        <dbReference type="EMBL" id="GLS17078.1"/>
    </source>
</evidence>
<dbReference type="Pfam" id="PF13407">
    <property type="entry name" value="Peripla_BP_4"/>
    <property type="match status" value="1"/>
</dbReference>
<organism evidence="6 7">
    <name type="scientific">Labrys miyagiensis</name>
    <dbReference type="NCBI Taxonomy" id="346912"/>
    <lineage>
        <taxon>Bacteria</taxon>
        <taxon>Pseudomonadati</taxon>
        <taxon>Pseudomonadota</taxon>
        <taxon>Alphaproteobacteria</taxon>
        <taxon>Hyphomicrobiales</taxon>
        <taxon>Xanthobacteraceae</taxon>
        <taxon>Labrys</taxon>
    </lineage>
</organism>
<reference evidence="7" key="1">
    <citation type="journal article" date="2019" name="Int. J. Syst. Evol. Microbiol.">
        <title>The Global Catalogue of Microorganisms (GCM) 10K type strain sequencing project: providing services to taxonomists for standard genome sequencing and annotation.</title>
        <authorList>
            <consortium name="The Broad Institute Genomics Platform"/>
            <consortium name="The Broad Institute Genome Sequencing Center for Infectious Disease"/>
            <person name="Wu L."/>
            <person name="Ma J."/>
        </authorList>
    </citation>
    <scope>NUCLEOTIDE SEQUENCE [LARGE SCALE GENOMIC DNA]</scope>
    <source>
        <strain evidence="7">NBRC 101365</strain>
    </source>
</reference>
<comment type="similarity">
    <text evidence="2">Belongs to the bacterial solute-binding protein 2 family.</text>
</comment>
<keyword evidence="3 4" id="KW-0732">Signal</keyword>
<dbReference type="Gene3D" id="3.40.50.2300">
    <property type="match status" value="2"/>
</dbReference>
<evidence type="ECO:0000256" key="1">
    <source>
        <dbReference type="ARBA" id="ARBA00004196"/>
    </source>
</evidence>
<evidence type="ECO:0000259" key="5">
    <source>
        <dbReference type="Pfam" id="PF13407"/>
    </source>
</evidence>
<gene>
    <name evidence="6" type="primary">rbsB_1</name>
    <name evidence="6" type="ORF">GCM10007874_00930</name>
</gene>
<sequence length="326" mass="33536">MKMTTLGSSLMGAAALSASMLFLGGSALAAPKLPSNCSEAKPTIGVALPNTVNPYYIAMQDSFQKNGANLGYAVNVAIANDNDSNQLSQIDAFVQQGVCAVVLNAVNSGPGAASVKALNEAGIPVFTVNVIVSDDDLKAQGASFVEYVGADQVAGGRQIGEQLLKDLGDKGNIVAGIVGDPDQIPTNQRDKGFTDAITKNPNSKVVATVNSKVDPNVSLQVTGDLLQGHPDINIIWADTGPGAVGALQAITQQDKAGSVKLYAFCAADAPLTATYAACAAQEPADYARIALENLKKYLSGQDVPPQVLQPLKIFLNGQKPGPGEVG</sequence>
<dbReference type="InterPro" id="IPR028082">
    <property type="entry name" value="Peripla_BP_I"/>
</dbReference>
<feature type="domain" description="Periplasmic binding protein" evidence="5">
    <location>
        <begin position="44"/>
        <end position="301"/>
    </location>
</feature>
<dbReference type="PANTHER" id="PTHR46847:SF1">
    <property type="entry name" value="D-ALLOSE-BINDING PERIPLASMIC PROTEIN-RELATED"/>
    <property type="match status" value="1"/>
</dbReference>